<evidence type="ECO:0000256" key="1">
    <source>
        <dbReference type="ARBA" id="ARBA00022553"/>
    </source>
</evidence>
<evidence type="ECO:0000256" key="3">
    <source>
        <dbReference type="ARBA" id="ARBA00023015"/>
    </source>
</evidence>
<name>A0ABQ4QLJ8_9HYPH</name>
<organism evidence="8 9">
    <name type="scientific">Methylobacterium cerastii</name>
    <dbReference type="NCBI Taxonomy" id="932741"/>
    <lineage>
        <taxon>Bacteria</taxon>
        <taxon>Pseudomonadati</taxon>
        <taxon>Pseudomonadota</taxon>
        <taxon>Alphaproteobacteria</taxon>
        <taxon>Hyphomicrobiales</taxon>
        <taxon>Methylobacteriaceae</taxon>
        <taxon>Methylobacterium</taxon>
    </lineage>
</organism>
<dbReference type="InterPro" id="IPR039420">
    <property type="entry name" value="WalR-like"/>
</dbReference>
<dbReference type="Gene3D" id="3.40.50.2300">
    <property type="match status" value="1"/>
</dbReference>
<feature type="modified residue" description="4-aspartylphosphate" evidence="6">
    <location>
        <position position="61"/>
    </location>
</feature>
<gene>
    <name evidence="8" type="primary">cheB_6</name>
    <name evidence="8" type="ORF">AFCDBAGC_3917</name>
</gene>
<evidence type="ECO:0000256" key="4">
    <source>
        <dbReference type="ARBA" id="ARBA00023125"/>
    </source>
</evidence>
<accession>A0ABQ4QLJ8</accession>
<evidence type="ECO:0000259" key="7">
    <source>
        <dbReference type="PROSITE" id="PS50110"/>
    </source>
</evidence>
<comment type="caution">
    <text evidence="8">The sequence shown here is derived from an EMBL/GenBank/DDBJ whole genome shotgun (WGS) entry which is preliminary data.</text>
</comment>
<dbReference type="InterPro" id="IPR011006">
    <property type="entry name" value="CheY-like_superfamily"/>
</dbReference>
<dbReference type="Pfam" id="PF23544">
    <property type="entry name" value="AtuA_ferredoxin"/>
    <property type="match status" value="1"/>
</dbReference>
<dbReference type="PANTHER" id="PTHR48111">
    <property type="entry name" value="REGULATOR OF RPOS"/>
    <property type="match status" value="1"/>
</dbReference>
<dbReference type="InterPro" id="IPR056362">
    <property type="entry name" value="AtuA-like_ferredoxin_dom"/>
</dbReference>
<dbReference type="SMART" id="SM00448">
    <property type="entry name" value="REC"/>
    <property type="match status" value="1"/>
</dbReference>
<dbReference type="Proteomes" id="UP001055117">
    <property type="component" value="Unassembled WGS sequence"/>
</dbReference>
<keyword evidence="1 6" id="KW-0597">Phosphoprotein</keyword>
<evidence type="ECO:0000256" key="5">
    <source>
        <dbReference type="ARBA" id="ARBA00023163"/>
    </source>
</evidence>
<proteinExistence type="predicted"/>
<dbReference type="InterPro" id="IPR001789">
    <property type="entry name" value="Sig_transdc_resp-reg_receiver"/>
</dbReference>
<reference evidence="8 9" key="1">
    <citation type="journal article" date="2021" name="Front. Microbiol.">
        <title>Comprehensive Comparative Genomics and Phenotyping of Methylobacterium Species.</title>
        <authorList>
            <person name="Alessa O."/>
            <person name="Ogura Y."/>
            <person name="Fujitani Y."/>
            <person name="Takami H."/>
            <person name="Hayashi T."/>
            <person name="Sahin N."/>
            <person name="Tani A."/>
        </authorList>
    </citation>
    <scope>NUCLEOTIDE SEQUENCE [LARGE SCALE GENOMIC DNA]</scope>
    <source>
        <strain evidence="8 9">DSM 23679</strain>
    </source>
</reference>
<dbReference type="CDD" id="cd00156">
    <property type="entry name" value="REC"/>
    <property type="match status" value="1"/>
</dbReference>
<evidence type="ECO:0000313" key="9">
    <source>
        <dbReference type="Proteomes" id="UP001055117"/>
    </source>
</evidence>
<evidence type="ECO:0000256" key="2">
    <source>
        <dbReference type="ARBA" id="ARBA00023012"/>
    </source>
</evidence>
<dbReference type="SUPFAM" id="SSF52172">
    <property type="entry name" value="CheY-like"/>
    <property type="match status" value="1"/>
</dbReference>
<keyword evidence="5" id="KW-0804">Transcription</keyword>
<feature type="domain" description="Response regulatory" evidence="7">
    <location>
        <begin position="10"/>
        <end position="126"/>
    </location>
</feature>
<sequence>MIGPSAGPLRILHLEDSDLDAELIEAELDDLGHPFVIERVMTRDGFAATAWSGRHDVILADYVLPTFDGVSALGIAREQCPDIPFIFCSGTLGEEVAVEALKNGATDYVTKQRLDRLVRTVVRALVEARARADKRAAEAALQAVNETLETRYALPRIGALNFVMTGALGGGATRSLALDAHGKGLGSALLDLEIPD</sequence>
<dbReference type="EMBL" id="BPQG01000065">
    <property type="protein sequence ID" value="GJD46037.1"/>
    <property type="molecule type" value="Genomic_DNA"/>
</dbReference>
<dbReference type="PROSITE" id="PS50110">
    <property type="entry name" value="RESPONSE_REGULATORY"/>
    <property type="match status" value="1"/>
</dbReference>
<evidence type="ECO:0000256" key="6">
    <source>
        <dbReference type="PROSITE-ProRule" id="PRU00169"/>
    </source>
</evidence>
<dbReference type="PANTHER" id="PTHR48111:SF1">
    <property type="entry name" value="TWO-COMPONENT RESPONSE REGULATOR ORR33"/>
    <property type="match status" value="1"/>
</dbReference>
<evidence type="ECO:0000313" key="8">
    <source>
        <dbReference type="EMBL" id="GJD46037.1"/>
    </source>
</evidence>
<keyword evidence="4" id="KW-0238">DNA-binding</keyword>
<keyword evidence="2" id="KW-0902">Two-component regulatory system</keyword>
<protein>
    <submittedName>
        <fullName evidence="8">Protein-glutamate methylesterase/protein-glutamine glutaminase</fullName>
    </submittedName>
</protein>
<keyword evidence="3" id="KW-0805">Transcription regulation</keyword>
<keyword evidence="9" id="KW-1185">Reference proteome</keyword>